<dbReference type="AlphaFoldDB" id="A0A8D8ZUS4"/>
<accession>A0A8D8ZUS4</accession>
<proteinExistence type="predicted"/>
<protein>
    <submittedName>
        <fullName evidence="1">Uncharacterized protein</fullName>
    </submittedName>
</protein>
<evidence type="ECO:0000313" key="1">
    <source>
        <dbReference type="EMBL" id="CAG6754294.1"/>
    </source>
</evidence>
<name>A0A8D8ZUS4_9HEMI</name>
<dbReference type="EMBL" id="HBUF01538952">
    <property type="protein sequence ID" value="CAG6754300.1"/>
    <property type="molecule type" value="Transcribed_RNA"/>
</dbReference>
<organism evidence="1">
    <name type="scientific">Cacopsylla melanoneura</name>
    <dbReference type="NCBI Taxonomy" id="428564"/>
    <lineage>
        <taxon>Eukaryota</taxon>
        <taxon>Metazoa</taxon>
        <taxon>Ecdysozoa</taxon>
        <taxon>Arthropoda</taxon>
        <taxon>Hexapoda</taxon>
        <taxon>Insecta</taxon>
        <taxon>Pterygota</taxon>
        <taxon>Neoptera</taxon>
        <taxon>Paraneoptera</taxon>
        <taxon>Hemiptera</taxon>
        <taxon>Sternorrhyncha</taxon>
        <taxon>Psylloidea</taxon>
        <taxon>Psyllidae</taxon>
        <taxon>Psyllinae</taxon>
        <taxon>Cacopsylla</taxon>
    </lineage>
</organism>
<reference evidence="1" key="1">
    <citation type="submission" date="2021-05" db="EMBL/GenBank/DDBJ databases">
        <authorList>
            <person name="Alioto T."/>
            <person name="Alioto T."/>
            <person name="Gomez Garrido J."/>
        </authorList>
    </citation>
    <scope>NUCLEOTIDE SEQUENCE</scope>
</reference>
<sequence length="128" mass="14599">MSSKTDHPCTRVGGKQVSCVFGRSRRVLVYTVLSGLGWRVDRKWSRRRWCLVDRWLSRRIRQTPNSEPWVATTPRGVSSCNATECGSPFCTRGSTVWGTLDRRNPRGLGYCECRVHSTLCIASDEYQV</sequence>
<dbReference type="EMBL" id="HBUF01538951">
    <property type="protein sequence ID" value="CAG6754294.1"/>
    <property type="molecule type" value="Transcribed_RNA"/>
</dbReference>